<evidence type="ECO:0000313" key="3">
    <source>
        <dbReference type="Proteomes" id="UP001055200"/>
    </source>
</evidence>
<feature type="transmembrane region" description="Helical" evidence="1">
    <location>
        <begin position="44"/>
        <end position="63"/>
    </location>
</feature>
<keyword evidence="1" id="KW-0812">Transmembrane</keyword>
<protein>
    <submittedName>
        <fullName evidence="2">Uncharacterized protein</fullName>
    </submittedName>
</protein>
<feature type="transmembrane region" description="Helical" evidence="1">
    <location>
        <begin position="12"/>
        <end position="32"/>
    </location>
</feature>
<dbReference type="Pfam" id="PF20337">
    <property type="entry name" value="DUF6632"/>
    <property type="match status" value="1"/>
</dbReference>
<accession>A0ABY3U0P9</accession>
<dbReference type="InterPro" id="IPR046572">
    <property type="entry name" value="DUF6632"/>
</dbReference>
<feature type="transmembrane region" description="Helical" evidence="1">
    <location>
        <begin position="75"/>
        <end position="96"/>
    </location>
</feature>
<keyword evidence="3" id="KW-1185">Reference proteome</keyword>
<organism evidence="2 3">
    <name type="scientific">Mycolicibacillus parakoreensis</name>
    <dbReference type="NCBI Taxonomy" id="1069221"/>
    <lineage>
        <taxon>Bacteria</taxon>
        <taxon>Bacillati</taxon>
        <taxon>Actinomycetota</taxon>
        <taxon>Actinomycetes</taxon>
        <taxon>Mycobacteriales</taxon>
        <taxon>Mycobacteriaceae</taxon>
        <taxon>Mycolicibacillus</taxon>
    </lineage>
</organism>
<keyword evidence="1" id="KW-1133">Transmembrane helix</keyword>
<evidence type="ECO:0000256" key="1">
    <source>
        <dbReference type="SAM" id="Phobius"/>
    </source>
</evidence>
<name>A0ABY3U0P9_9MYCO</name>
<reference evidence="2" key="1">
    <citation type="submission" date="2022-08" db="EMBL/GenBank/DDBJ databases">
        <title>Complete genome sequence of 14 non-tuberculosis mycobacteria type-strains.</title>
        <authorList>
            <person name="Igarashi Y."/>
            <person name="Osugi A."/>
            <person name="Mitarai S."/>
        </authorList>
    </citation>
    <scope>NUCLEOTIDE SEQUENCE</scope>
    <source>
        <strain evidence="2">DSM 45575</strain>
    </source>
</reference>
<keyword evidence="1" id="KW-0472">Membrane</keyword>
<proteinExistence type="predicted"/>
<sequence length="137" mass="14569">MTGSVQYRRLQIALVVVGVLFLLVYPVALFWPSGWIWHAGAPAASDYFLMIVGVYATLGVFLLNAARRPQDHLSLIWFTVCSSAVHAAIMAVQAVVGHHLGHLLGDVPALLAVAVVLGLLVRAADLHAPGAIGQNAR</sequence>
<gene>
    <name evidence="2" type="ORF">MIU77_16690</name>
</gene>
<evidence type="ECO:0000313" key="2">
    <source>
        <dbReference type="EMBL" id="ULN52453.1"/>
    </source>
</evidence>
<dbReference type="EMBL" id="CP092365">
    <property type="protein sequence ID" value="ULN52453.1"/>
    <property type="molecule type" value="Genomic_DNA"/>
</dbReference>
<dbReference type="Proteomes" id="UP001055200">
    <property type="component" value="Chromosome"/>
</dbReference>
<feature type="transmembrane region" description="Helical" evidence="1">
    <location>
        <begin position="102"/>
        <end position="121"/>
    </location>
</feature>
<dbReference type="RefSeq" id="WP_240170726.1">
    <property type="nucleotide sequence ID" value="NZ_CP092365.1"/>
</dbReference>